<evidence type="ECO:0000313" key="2">
    <source>
        <dbReference type="EMBL" id="EFH41692.1"/>
    </source>
</evidence>
<organism evidence="3">
    <name type="scientific">Arabidopsis lyrata subsp. lyrata</name>
    <name type="common">Lyre-leaved rock-cress</name>
    <dbReference type="NCBI Taxonomy" id="81972"/>
    <lineage>
        <taxon>Eukaryota</taxon>
        <taxon>Viridiplantae</taxon>
        <taxon>Streptophyta</taxon>
        <taxon>Embryophyta</taxon>
        <taxon>Tracheophyta</taxon>
        <taxon>Spermatophyta</taxon>
        <taxon>Magnoliopsida</taxon>
        <taxon>eudicotyledons</taxon>
        <taxon>Gunneridae</taxon>
        <taxon>Pentapetalae</taxon>
        <taxon>rosids</taxon>
        <taxon>malvids</taxon>
        <taxon>Brassicales</taxon>
        <taxon>Brassicaceae</taxon>
        <taxon>Camelineae</taxon>
        <taxon>Arabidopsis</taxon>
    </lineage>
</organism>
<dbReference type="Proteomes" id="UP000008694">
    <property type="component" value="Unassembled WGS sequence"/>
</dbReference>
<evidence type="ECO:0000256" key="1">
    <source>
        <dbReference type="SAM" id="MobiDB-lite"/>
    </source>
</evidence>
<dbReference type="AlphaFoldDB" id="D7MP87"/>
<gene>
    <name evidence="2" type="ORF">ARALYDRAFT_917331</name>
</gene>
<sequence>MPPSSPKPPTTGKRRHPRRNQTQSAENHLRKQRRPKQPPTKRLQQPPRLSLATRTSTAPIHHHEPRSDTKDSISGEDRQTDERKLERTTTGERSPPRRRKGKPERQTGKPEKEILERGERVSRERERWSFKLNRIIFWFGLVQKYANSVQLGCKEDRKNSS</sequence>
<proteinExistence type="predicted"/>
<feature type="compositionally biased region" description="Basic and acidic residues" evidence="1">
    <location>
        <begin position="61"/>
        <end position="90"/>
    </location>
</feature>
<feature type="region of interest" description="Disordered" evidence="1">
    <location>
        <begin position="1"/>
        <end position="125"/>
    </location>
</feature>
<name>D7MP87_ARALL</name>
<dbReference type="HOGENOM" id="CLU_1646034_0_0_1"/>
<feature type="compositionally biased region" description="Basic and acidic residues" evidence="1">
    <location>
        <begin position="103"/>
        <end position="125"/>
    </location>
</feature>
<accession>D7MP87</accession>
<reference evidence="3" key="1">
    <citation type="journal article" date="2011" name="Nat. Genet.">
        <title>The Arabidopsis lyrata genome sequence and the basis of rapid genome size change.</title>
        <authorList>
            <person name="Hu T.T."/>
            <person name="Pattyn P."/>
            <person name="Bakker E.G."/>
            <person name="Cao J."/>
            <person name="Cheng J.-F."/>
            <person name="Clark R.M."/>
            <person name="Fahlgren N."/>
            <person name="Fawcett J.A."/>
            <person name="Grimwood J."/>
            <person name="Gundlach H."/>
            <person name="Haberer G."/>
            <person name="Hollister J.D."/>
            <person name="Ossowski S."/>
            <person name="Ottilar R.P."/>
            <person name="Salamov A.A."/>
            <person name="Schneeberger K."/>
            <person name="Spannagl M."/>
            <person name="Wang X."/>
            <person name="Yang L."/>
            <person name="Nasrallah M.E."/>
            <person name="Bergelson J."/>
            <person name="Carrington J.C."/>
            <person name="Gaut B.S."/>
            <person name="Schmutz J."/>
            <person name="Mayer K.F.X."/>
            <person name="Van de Peer Y."/>
            <person name="Grigoriev I.V."/>
            <person name="Nordborg M."/>
            <person name="Weigel D."/>
            <person name="Guo Y.-L."/>
        </authorList>
    </citation>
    <scope>NUCLEOTIDE SEQUENCE [LARGE SCALE GENOMIC DNA]</scope>
    <source>
        <strain evidence="3">cv. MN47</strain>
    </source>
</reference>
<protein>
    <submittedName>
        <fullName evidence="2">Predicted protein</fullName>
    </submittedName>
</protein>
<dbReference type="EMBL" id="GL348720">
    <property type="protein sequence ID" value="EFH41692.1"/>
    <property type="molecule type" value="Genomic_DNA"/>
</dbReference>
<dbReference type="Gramene" id="scaffold_800731.1">
    <property type="protein sequence ID" value="scaffold_800731.1"/>
    <property type="gene ID" value="scaffold_800731.1"/>
</dbReference>
<keyword evidence="3" id="KW-1185">Reference proteome</keyword>
<evidence type="ECO:0000313" key="3">
    <source>
        <dbReference type="Proteomes" id="UP000008694"/>
    </source>
</evidence>